<protein>
    <submittedName>
        <fullName evidence="2">Uncharacterized protein</fullName>
    </submittedName>
</protein>
<evidence type="ECO:0000256" key="1">
    <source>
        <dbReference type="SAM" id="MobiDB-lite"/>
    </source>
</evidence>
<feature type="compositionally biased region" description="Low complexity" evidence="1">
    <location>
        <begin position="32"/>
        <end position="55"/>
    </location>
</feature>
<dbReference type="InParanoid" id="A0C7X4"/>
<dbReference type="EMBL" id="CT868048">
    <property type="protein sequence ID" value="CAK66891.1"/>
    <property type="molecule type" value="Genomic_DNA"/>
</dbReference>
<keyword evidence="3" id="KW-1185">Reference proteome</keyword>
<evidence type="ECO:0000313" key="3">
    <source>
        <dbReference type="Proteomes" id="UP000000600"/>
    </source>
</evidence>
<accession>A0C7X4</accession>
<evidence type="ECO:0000313" key="2">
    <source>
        <dbReference type="EMBL" id="CAK66891.1"/>
    </source>
</evidence>
<dbReference type="HOGENOM" id="CLU_1374565_0_0_1"/>
<feature type="region of interest" description="Disordered" evidence="1">
    <location>
        <begin position="1"/>
        <end position="65"/>
    </location>
</feature>
<proteinExistence type="predicted"/>
<reference evidence="2 3" key="1">
    <citation type="journal article" date="2006" name="Nature">
        <title>Global trends of whole-genome duplications revealed by the ciliate Paramecium tetraurelia.</title>
        <authorList>
            <consortium name="Genoscope"/>
            <person name="Aury J.-M."/>
            <person name="Jaillon O."/>
            <person name="Duret L."/>
            <person name="Noel B."/>
            <person name="Jubin C."/>
            <person name="Porcel B.M."/>
            <person name="Segurens B."/>
            <person name="Daubin V."/>
            <person name="Anthouard V."/>
            <person name="Aiach N."/>
            <person name="Arnaiz O."/>
            <person name="Billaut A."/>
            <person name="Beisson J."/>
            <person name="Blanc I."/>
            <person name="Bouhouche K."/>
            <person name="Camara F."/>
            <person name="Duharcourt S."/>
            <person name="Guigo R."/>
            <person name="Gogendeau D."/>
            <person name="Katinka M."/>
            <person name="Keller A.-M."/>
            <person name="Kissmehl R."/>
            <person name="Klotz C."/>
            <person name="Koll F."/>
            <person name="Le Moue A."/>
            <person name="Lepere C."/>
            <person name="Malinsky S."/>
            <person name="Nowacki M."/>
            <person name="Nowak J.K."/>
            <person name="Plattner H."/>
            <person name="Poulain J."/>
            <person name="Ruiz F."/>
            <person name="Serrano V."/>
            <person name="Zagulski M."/>
            <person name="Dessen P."/>
            <person name="Betermier M."/>
            <person name="Weissenbach J."/>
            <person name="Scarpelli C."/>
            <person name="Schachter V."/>
            <person name="Sperling L."/>
            <person name="Meyer E."/>
            <person name="Cohen J."/>
            <person name="Wincker P."/>
        </authorList>
    </citation>
    <scope>NUCLEOTIDE SEQUENCE [LARGE SCALE GENOMIC DNA]</scope>
    <source>
        <strain evidence="2 3">Stock d4-2</strain>
    </source>
</reference>
<dbReference type="KEGG" id="ptm:GSPATT00036022001"/>
<dbReference type="RefSeq" id="XP_001434288.1">
    <property type="nucleotide sequence ID" value="XM_001434251.1"/>
</dbReference>
<sequence length="199" mass="22845">MSPKSSTSIDQNSIQKYQSPLISHKQQPFGRLNQNNTNNNLNNSSSLSIKSPNISKTRVDSKKQQNIFDDIKKKIIYEQTSPLRDATNNHKRNQASLTNLIKSSNTKLNTIKSPQPKKIQLSKYCSKSKNFDENGTVKLLDQFKSMPSFTIEDQKPTYEEEHKLNIKTDRVKGFKKDPQQSQDLDKILKMYLSMCSSRS</sequence>
<dbReference type="AlphaFoldDB" id="A0C7X4"/>
<gene>
    <name evidence="2" type="ORF">GSPATT00036022001</name>
</gene>
<dbReference type="Proteomes" id="UP000000600">
    <property type="component" value="Unassembled WGS sequence"/>
</dbReference>
<feature type="compositionally biased region" description="Polar residues" evidence="1">
    <location>
        <begin position="1"/>
        <end position="26"/>
    </location>
</feature>
<name>A0C7X4_PARTE</name>
<organism evidence="2 3">
    <name type="scientific">Paramecium tetraurelia</name>
    <dbReference type="NCBI Taxonomy" id="5888"/>
    <lineage>
        <taxon>Eukaryota</taxon>
        <taxon>Sar</taxon>
        <taxon>Alveolata</taxon>
        <taxon>Ciliophora</taxon>
        <taxon>Intramacronucleata</taxon>
        <taxon>Oligohymenophorea</taxon>
        <taxon>Peniculida</taxon>
        <taxon>Parameciidae</taxon>
        <taxon>Paramecium</taxon>
    </lineage>
</organism>
<dbReference type="GeneID" id="5020073"/>